<dbReference type="EMBL" id="HG316462">
    <property type="protein sequence ID" value="CDF91089.1"/>
    <property type="molecule type" value="Genomic_DNA"/>
</dbReference>
<gene>
    <name evidence="1" type="ORF">BN860_04544g</name>
</gene>
<evidence type="ECO:0000313" key="1">
    <source>
        <dbReference type="EMBL" id="CDF91089.1"/>
    </source>
</evidence>
<dbReference type="OrthoDB" id="4069919at2759"/>
<protein>
    <submittedName>
        <fullName evidence="1">ZYBA0S09-04544g1_1</fullName>
    </submittedName>
</protein>
<evidence type="ECO:0000313" key="2">
    <source>
        <dbReference type="Proteomes" id="UP000019375"/>
    </source>
</evidence>
<keyword evidence="2" id="KW-1185">Reference proteome</keyword>
<reference evidence="2" key="1">
    <citation type="journal article" date="2013" name="Genome Announc.">
        <title>Genome sequence of the food spoilage yeast Zygosaccharomyces bailii CLIB 213(T).</title>
        <authorList>
            <person name="Galeote V."/>
            <person name="Bigey F."/>
            <person name="Devillers H."/>
            <person name="Neuveglise C."/>
            <person name="Dequin S."/>
        </authorList>
    </citation>
    <scope>NUCLEOTIDE SEQUENCE [LARGE SCALE GENOMIC DNA]</scope>
    <source>
        <strain evidence="2">CLIB 213 / ATCC 58445 / CBS 680 / CCRC 21525 / NBRC 1098 / NCYC 1416 / NRRL Y-2227</strain>
    </source>
</reference>
<sequence length="220" mass="25608">MNGERSLHKVIPVRGGAQKQSLVLNRFIVSHFIKGTLKKYAHLFETSIELEKRAIMFMETLLRRAHSTRLQFKTVCCIVIKFLEYSSQEGAQGTNYMRFLHNNFLKLLVAAFVLSVPNKHDDFGERLAKRDDCYAFYSRVTELSLDEVANCSSIVRPVLIQQSRHQHKLRREQNVTEMGILRGSTYQGDCGMEDGYILRTEIEQFDRLGYKMVQEYFNII</sequence>
<proteinExistence type="predicted"/>
<dbReference type="AlphaFoldDB" id="A0A8J2T9Y4"/>
<accession>A0A8J2T9Y4</accession>
<name>A0A8J2T9Y4_ZYGB2</name>
<organism evidence="1 2">
    <name type="scientific">Zygosaccharomyces bailii (strain CLIB 213 / ATCC 58445 / CBS 680 / BCRC 21525 / NBRC 1098 / NCYC 1416 / NRRL Y-2227)</name>
    <dbReference type="NCBI Taxonomy" id="1333698"/>
    <lineage>
        <taxon>Eukaryota</taxon>
        <taxon>Fungi</taxon>
        <taxon>Dikarya</taxon>
        <taxon>Ascomycota</taxon>
        <taxon>Saccharomycotina</taxon>
        <taxon>Saccharomycetes</taxon>
        <taxon>Saccharomycetales</taxon>
        <taxon>Saccharomycetaceae</taxon>
        <taxon>Zygosaccharomyces</taxon>
    </lineage>
</organism>
<dbReference type="Proteomes" id="UP000019375">
    <property type="component" value="Unassembled WGS sequence"/>
</dbReference>